<evidence type="ECO:0000259" key="7">
    <source>
        <dbReference type="SMART" id="SM00839"/>
    </source>
</evidence>
<keyword evidence="2 6" id="KW-0560">Oxidoreductase</keyword>
<dbReference type="AlphaFoldDB" id="A0A510HIL5"/>
<protein>
    <submittedName>
        <fullName evidence="8">Leucine dehydrogenase</fullName>
    </submittedName>
</protein>
<evidence type="ECO:0000256" key="2">
    <source>
        <dbReference type="ARBA" id="ARBA00023002"/>
    </source>
</evidence>
<reference evidence="8" key="1">
    <citation type="journal article" date="2019" name="Microbiol. Resour. Announc.">
        <title>Complete Genome Sequence of Rubrobacter xylanophilus Strain AA3-22, Isolated from Arima Onsen in Japan.</title>
        <authorList>
            <person name="Tomariguchi N."/>
            <person name="Miyazaki K."/>
        </authorList>
    </citation>
    <scope>NUCLEOTIDE SEQUENCE [LARGE SCALE GENOMIC DNA]</scope>
    <source>
        <strain evidence="8">AA3-22</strain>
    </source>
</reference>
<dbReference type="InterPro" id="IPR006095">
    <property type="entry name" value="Glu/Leu/Phe/Val/Trp_DH"/>
</dbReference>
<comment type="similarity">
    <text evidence="1 6">Belongs to the Glu/Leu/Phe/Val dehydrogenases family.</text>
</comment>
<dbReference type="InterPro" id="IPR006096">
    <property type="entry name" value="Glu/Leu/Phe/Val/Trp_DH_C"/>
</dbReference>
<feature type="binding site" evidence="5">
    <location>
        <begin position="180"/>
        <end position="185"/>
    </location>
    <ligand>
        <name>NAD(+)</name>
        <dbReference type="ChEBI" id="CHEBI:57540"/>
    </ligand>
</feature>
<dbReference type="FunFam" id="3.40.50.10860:FF:000010">
    <property type="entry name" value="Leucine dehydrogenase"/>
    <property type="match status" value="1"/>
</dbReference>
<dbReference type="GO" id="GO:0000166">
    <property type="term" value="F:nucleotide binding"/>
    <property type="evidence" value="ECO:0007669"/>
    <property type="project" value="UniProtKB-KW"/>
</dbReference>
<dbReference type="Gene3D" id="3.40.50.720">
    <property type="entry name" value="NAD(P)-binding Rossmann-like Domain"/>
    <property type="match status" value="1"/>
</dbReference>
<dbReference type="InterPro" id="IPR046346">
    <property type="entry name" value="Aminoacid_DH-like_N_sf"/>
</dbReference>
<evidence type="ECO:0000313" key="9">
    <source>
        <dbReference type="Proteomes" id="UP000318065"/>
    </source>
</evidence>
<dbReference type="EMBL" id="AP019791">
    <property type="protein sequence ID" value="BBL79836.1"/>
    <property type="molecule type" value="Genomic_DNA"/>
</dbReference>
<feature type="domain" description="Glutamate/phenylalanine/leucine/valine/L-tryptophan dehydrogenase C-terminal" evidence="7">
    <location>
        <begin position="144"/>
        <end position="348"/>
    </location>
</feature>
<dbReference type="SUPFAM" id="SSF51735">
    <property type="entry name" value="NAD(P)-binding Rossmann-fold domains"/>
    <property type="match status" value="1"/>
</dbReference>
<keyword evidence="3 5" id="KW-0520">NAD</keyword>
<evidence type="ECO:0000256" key="3">
    <source>
        <dbReference type="ARBA" id="ARBA00023027"/>
    </source>
</evidence>
<dbReference type="GO" id="GO:0006520">
    <property type="term" value="P:amino acid metabolic process"/>
    <property type="evidence" value="ECO:0007669"/>
    <property type="project" value="InterPro"/>
</dbReference>
<dbReference type="InterPro" id="IPR036291">
    <property type="entry name" value="NAD(P)-bd_dom_sf"/>
</dbReference>
<dbReference type="Proteomes" id="UP000318065">
    <property type="component" value="Chromosome"/>
</dbReference>
<dbReference type="CDD" id="cd01075">
    <property type="entry name" value="NAD_bind_Leu_Phe_Val_DH"/>
    <property type="match status" value="1"/>
</dbReference>
<feature type="active site" description="Proton donor/acceptor" evidence="4">
    <location>
        <position position="80"/>
    </location>
</feature>
<dbReference type="SMART" id="SM00839">
    <property type="entry name" value="ELFV_dehydrog"/>
    <property type="match status" value="1"/>
</dbReference>
<proteinExistence type="inferred from homology"/>
<dbReference type="SUPFAM" id="SSF53223">
    <property type="entry name" value="Aminoacid dehydrogenase-like, N-terminal domain"/>
    <property type="match status" value="1"/>
</dbReference>
<organism evidence="8 9">
    <name type="scientific">Rubrobacter xylanophilus</name>
    <dbReference type="NCBI Taxonomy" id="49319"/>
    <lineage>
        <taxon>Bacteria</taxon>
        <taxon>Bacillati</taxon>
        <taxon>Actinomycetota</taxon>
        <taxon>Rubrobacteria</taxon>
        <taxon>Rubrobacterales</taxon>
        <taxon>Rubrobacteraceae</taxon>
        <taxon>Rubrobacter</taxon>
    </lineage>
</organism>
<dbReference type="PANTHER" id="PTHR42722">
    <property type="entry name" value="LEUCINE DEHYDROGENASE"/>
    <property type="match status" value="1"/>
</dbReference>
<dbReference type="PIRSF" id="PIRSF000188">
    <property type="entry name" value="Phe_leu_dh"/>
    <property type="match status" value="1"/>
</dbReference>
<evidence type="ECO:0000256" key="5">
    <source>
        <dbReference type="PIRSR" id="PIRSR000188-2"/>
    </source>
</evidence>
<dbReference type="Pfam" id="PF02812">
    <property type="entry name" value="ELFV_dehydrog_N"/>
    <property type="match status" value="1"/>
</dbReference>
<dbReference type="InterPro" id="IPR006097">
    <property type="entry name" value="Glu/Leu/Phe/Val/Trp_DH_dimer"/>
</dbReference>
<keyword evidence="9" id="KW-1185">Reference proteome</keyword>
<name>A0A510HIL5_9ACTN</name>
<keyword evidence="5" id="KW-0547">Nucleotide-binding</keyword>
<evidence type="ECO:0000256" key="6">
    <source>
        <dbReference type="RuleBase" id="RU004417"/>
    </source>
</evidence>
<sequence length="369" mass="40123">MQIFEKLEEYRYEQVVFCHDKATGLKAIIVIHNTTLGPALGGCRMYPYESEEAAVVDCLRLARGMTYKAAVSGLNLGGGKSVIIGDPERDKSEALFRSFGRYIETLGGRYITAEDVGTSTEDMANIQVETSYVVGVDKTYGGSGDPSPFTALGVLQGMRACVEEVFGTTSLEGRTVAVQGLGHVGYHLCRLLDEEGANLIVADVRKDRVEQAIREFGAKPVAPEEIVSVPCDVFAPCALGAVVNDESLPKLRCQIIAGSANNVLLEPRHGEELSRRGILYAPDYVINAGGLINVADELEGYNAQRATSRVMRIYDAVKGVIAISKRDRVPTHVAADTLALERIEAIAGMVRLHTGHPYGHLQRRSRERL</sequence>
<accession>A0A510HIL5</accession>
<evidence type="ECO:0000256" key="1">
    <source>
        <dbReference type="ARBA" id="ARBA00006382"/>
    </source>
</evidence>
<dbReference type="InterPro" id="IPR016211">
    <property type="entry name" value="Glu/Phe/Leu/Val/Trp_DH_bac/arc"/>
</dbReference>
<dbReference type="RefSeq" id="WP_143527870.1">
    <property type="nucleotide sequence ID" value="NZ_AP019791.1"/>
</dbReference>
<dbReference type="PANTHER" id="PTHR42722:SF1">
    <property type="entry name" value="VALINE DEHYDROGENASE"/>
    <property type="match status" value="1"/>
</dbReference>
<dbReference type="InterPro" id="IPR033524">
    <property type="entry name" value="Glu/Leu/Phe/Val_DH_AS"/>
</dbReference>
<dbReference type="PROSITE" id="PS00074">
    <property type="entry name" value="GLFV_DEHYDROGENASE"/>
    <property type="match status" value="1"/>
</dbReference>
<evidence type="ECO:0000256" key="4">
    <source>
        <dbReference type="PIRSR" id="PIRSR000188-1"/>
    </source>
</evidence>
<dbReference type="PRINTS" id="PR00082">
    <property type="entry name" value="GLFDHDRGNASE"/>
</dbReference>
<gene>
    <name evidence="8" type="primary">ldh</name>
    <name evidence="8" type="ORF">RxyAA322_16900</name>
</gene>
<dbReference type="GO" id="GO:0016639">
    <property type="term" value="F:oxidoreductase activity, acting on the CH-NH2 group of donors, NAD or NADP as acceptor"/>
    <property type="evidence" value="ECO:0007669"/>
    <property type="project" value="InterPro"/>
</dbReference>
<evidence type="ECO:0000313" key="8">
    <source>
        <dbReference type="EMBL" id="BBL79836.1"/>
    </source>
</evidence>
<dbReference type="OrthoDB" id="9803297at2"/>
<dbReference type="Gene3D" id="3.40.50.10860">
    <property type="entry name" value="Leucine Dehydrogenase, chain A, domain 1"/>
    <property type="match status" value="1"/>
</dbReference>
<dbReference type="Pfam" id="PF00208">
    <property type="entry name" value="ELFV_dehydrog"/>
    <property type="match status" value="2"/>
</dbReference>